<organism evidence="7 8">
    <name type="scientific">Polyplosphaeria fusca</name>
    <dbReference type="NCBI Taxonomy" id="682080"/>
    <lineage>
        <taxon>Eukaryota</taxon>
        <taxon>Fungi</taxon>
        <taxon>Dikarya</taxon>
        <taxon>Ascomycota</taxon>
        <taxon>Pezizomycotina</taxon>
        <taxon>Dothideomycetes</taxon>
        <taxon>Pleosporomycetidae</taxon>
        <taxon>Pleosporales</taxon>
        <taxon>Tetraplosphaeriaceae</taxon>
        <taxon>Polyplosphaeria</taxon>
    </lineage>
</organism>
<dbReference type="Pfam" id="PF12255">
    <property type="entry name" value="TcdB_toxin_midC"/>
    <property type="match status" value="1"/>
</dbReference>
<dbReference type="EMBL" id="ML996402">
    <property type="protein sequence ID" value="KAF2726718.1"/>
    <property type="molecule type" value="Genomic_DNA"/>
</dbReference>
<feature type="region of interest" description="Disordered" evidence="4">
    <location>
        <begin position="1"/>
        <end position="22"/>
    </location>
</feature>
<feature type="region of interest" description="Disordered" evidence="4">
    <location>
        <begin position="2169"/>
        <end position="2210"/>
    </location>
</feature>
<dbReference type="GO" id="GO:0005576">
    <property type="term" value="C:extracellular region"/>
    <property type="evidence" value="ECO:0007669"/>
    <property type="project" value="UniProtKB-SubCell"/>
</dbReference>
<feature type="region of interest" description="Disordered" evidence="4">
    <location>
        <begin position="2388"/>
        <end position="2413"/>
    </location>
</feature>
<evidence type="ECO:0000313" key="7">
    <source>
        <dbReference type="EMBL" id="KAF2726718.1"/>
    </source>
</evidence>
<dbReference type="Proteomes" id="UP000799444">
    <property type="component" value="Unassembled WGS sequence"/>
</dbReference>
<dbReference type="Pfam" id="PF03534">
    <property type="entry name" value="SpvB"/>
    <property type="match status" value="1"/>
</dbReference>
<dbReference type="NCBIfam" id="TIGR03696">
    <property type="entry name" value="Rhs_assc_core"/>
    <property type="match status" value="1"/>
</dbReference>
<feature type="compositionally biased region" description="Basic and acidic residues" evidence="4">
    <location>
        <begin position="2201"/>
        <end position="2210"/>
    </location>
</feature>
<evidence type="ECO:0000256" key="2">
    <source>
        <dbReference type="ARBA" id="ARBA00022525"/>
    </source>
</evidence>
<keyword evidence="2" id="KW-0964">Secreted</keyword>
<name>A0A9P4UVF4_9PLEO</name>
<dbReference type="InterPro" id="IPR022044">
    <property type="entry name" value="TcdB_toxin_mid/C"/>
</dbReference>
<feature type="domain" description="Insecticide toxin TcdB middle/N-terminal" evidence="6">
    <location>
        <begin position="742"/>
        <end position="894"/>
    </location>
</feature>
<evidence type="ECO:0000256" key="3">
    <source>
        <dbReference type="ARBA" id="ARBA00023026"/>
    </source>
</evidence>
<dbReference type="Gene3D" id="2.180.10.10">
    <property type="entry name" value="RHS repeat-associated core"/>
    <property type="match status" value="1"/>
</dbReference>
<accession>A0A9P4UVF4</accession>
<dbReference type="InterPro" id="IPR003284">
    <property type="entry name" value="Sal_SpvB"/>
</dbReference>
<dbReference type="InterPro" id="IPR022045">
    <property type="entry name" value="TcdB_toxin_mid/N"/>
</dbReference>
<evidence type="ECO:0000313" key="8">
    <source>
        <dbReference type="Proteomes" id="UP000799444"/>
    </source>
</evidence>
<dbReference type="InterPro" id="IPR022385">
    <property type="entry name" value="Rhs_assc_core"/>
</dbReference>
<comment type="subcellular location">
    <subcellularLocation>
        <location evidence="1">Secreted</location>
    </subcellularLocation>
</comment>
<keyword evidence="8" id="KW-1185">Reference proteome</keyword>
<gene>
    <name evidence="7" type="ORF">EJ04DRAFT_598163</name>
</gene>
<evidence type="ECO:0000259" key="5">
    <source>
        <dbReference type="Pfam" id="PF12255"/>
    </source>
</evidence>
<dbReference type="PANTHER" id="PTHR32305">
    <property type="match status" value="1"/>
</dbReference>
<protein>
    <submittedName>
        <fullName evidence="7">SpvB-domain-containing protein</fullName>
    </submittedName>
</protein>
<dbReference type="SUPFAM" id="SSF69318">
    <property type="entry name" value="Integrin alpha N-terminal domain"/>
    <property type="match status" value="1"/>
</dbReference>
<keyword evidence="3" id="KW-0843">Virulence</keyword>
<sequence>MNAQGAPSIRPSASGRPSAKNDTTAIGNIATVGQSVASASRVPTITQVDAAGFSSGRGGGALRSVDQTFEVNPSNGTLSLNLPVHVTKSRNNFQPALKLAYNSGTGNGPFGIGWNISVDSITRKTTNRIPKYDESDIFLFSGMEDLVEEGGEFRYSGSLGTFLVQRYLLRVENGERTRIERFTSDKDENDVFWRSISSTNVTCFFGRTSESRVAETRDESGASRIFSWLLCEVHDPSGNAMLFTYKPENDDGVRGPDDSLPCFEEKRDASVRMRARYLKSIMYGNSAPVRDMDTWAIVPLSDGHKTAWSFEVVFDYGEHHLERPTTTEEKPWDLRKDVSSTYSSGFELRSYRLCRRILMFHHFPKKLPLDDYLVQSYSFQYSEAPSGSLLASLTIEGHRWDEKGRLYTSERIAPYHFSYTDIPSLDSLQLKTMKPTCLQTLPVNQKNCQTRWIDLDGEGAPGLLVQLDGVWYYQRNENVADAFMNSDSESESIHTEELATSPSQDLGPVRIVNSYPTLEDYRISYFEDLDGNGRQDLILHDQSGRTDGYYEYYAKDEWTPFRSFRSSLNFNLNDKSVHRLDLTGNGRRDAMRDMGSGIAWFPSLGKDGFGLGKSCKGEECMQMILSGDPKTALYFVDMSGDGLADVLRIGNGQVSYCPNMGYGVFGAKIAMDNSPVFDSDDQFLFSRLHLLDLDGSGTTDMVYLSPNGEATAYINFGGNSWSDGMPLGGSFPGLNNISSVFTLDLLGSGSSCLCWAGPDGPATDDLVIHYLDLSGGSKPYLLRSWSNGLGLTIDAQYTPSTRFYHEDDRNGKPWKTKLPFPVHTLIRLVEKDDVTGSSRTAKYRYHDGYFDGVEREFRGFGMVEKWEFEKFPVEKERKLFKLSTCYTKMWYHTGAGDLPLSPPDSETFDQSRTRSTIPEGLNDGQVYNAYRALKGKLLRSEVYGHDESSAAHVPFTVLESSYDILPVGNPENAERATTFQVLPRESITARYERQQDDAHVDHELILETNCYGDVTKAIRVQYGKPESSLPTAETRAAQKQSHITITQNTYTNDVKDNYDNYYKPLPASTEVWYIGDCPETRLLDIEQLRREGPRAVKGTIALGPQTRTYYRSGDLTHPLELGAFECFSVVDQEFQLAISAELCTSLSTRDDATFRNASLLETLFSTGGYVDLKRDHSAWVSTSEVLWNCDGISDPVKVLRDARASFFVPRISRDIFGNMSTIKMDPFHQLPVQSIDPVKNITTAEVDYRVMQHTLITDPNDNRAQVIHDALGEVMAVAQMGSKNEAVGDSTDDVPLTVPKTELMSFIKEPSRDVAARLLGSAGSRVLFGRERLPSQTSGKALPTFQVTLTRTEHHRDNDGEILVSVTYFNGRGVASQDLTLKDWGSGELKWCVTGHHVYDARGNMVIRLRPYFSPSALFQSHLEQRQPLEMYFLDALQRRIGTLLPDHTWTKSRLNPWMNTEHDVDDNAHILDPRSDPDVGYYFTSLSPELFLPSWNELRAKADDVQIRDAAINASKRGSTPRTMYLDSRRNAIETAKPGEGRTRILRSDYDVFGNLRSMDSGTQIVLLDRAGQVVLGCDSARSQRRLVYDALRRRKEIWVLEPESKNEVLWSKFVYGDQVPNAKPRKLLGRIFEVSDQSGIRRNVRYDFKGNSLSTEVHLALEYRTTLDWRQSVPVEAKPHTSSFTYDALNRAKSATDAAGRTSVRTWDLAGHLKTLYSSTAADASSSTCHISGATYAADGQPLLVDYGNSSHSTFAYDEQTRLLTRRRTSRDDGTVLEDLTWIYDCLGRILTVQDTAQQSQFFRNDTIAPRKSYLYDNFGRLVKATGRETIETGGNTSRSLRQISSSAPLNRQALPFGQSTELSNYTETYTYDDADNVLSLEHKSSDATITGWTQEYFYEEPSPVEAAKKNNRLSRTKIGKLTEQYGYDGDAGRAGCMTSMPGFSRMGWDSNGKLRCTSRQKVNEGEPETTWYVYDDGGRRVRKVVDRAIKDGSDSAQRVRLKETVFLDGVEIYRTYEGDGSTAKAITNTSVISAIASNHATKSISIEETVLSPEKQAATTPLPTLLRYHVSASLETDDKAQVISYEEYNAFGISMMLACRSDVEAPRRYRFAAYRRDNETGLYACGARYYAPWLGRWTSPDPLGTADGHNVYAYVRNDPVNWADPSGTCGEPLLPKPSEDPKPKPKDAKVWPWPPPAKRRDGKSDVEEDLKAKDLGSYFKHEQNKGEAILNEAPFLQRVVLGAGGPTQIAKNFGKAIFTKGLSAVPGAGMVLGPAANQVFSVVDAKKKKELMQKEEVDNKVTAYKLGQRDMLMKMQAGATSIMARQGLSARDQVKELLALMAVPQNKDNNEDQIVQEEVAGDGELNLIGGEEEGRIIHLDELKLSGSDSDSKSDVDSQMNSMLKSIGELE</sequence>
<evidence type="ECO:0000256" key="1">
    <source>
        <dbReference type="ARBA" id="ARBA00004613"/>
    </source>
</evidence>
<dbReference type="InterPro" id="IPR028994">
    <property type="entry name" value="Integrin_alpha_N"/>
</dbReference>
<feature type="compositionally biased region" description="Basic and acidic residues" evidence="4">
    <location>
        <begin position="2388"/>
        <end position="2398"/>
    </location>
</feature>
<feature type="domain" description="Insecticide toxin TcdB middle/C-terminal" evidence="5">
    <location>
        <begin position="929"/>
        <end position="1052"/>
    </location>
</feature>
<dbReference type="InterPro" id="IPR050708">
    <property type="entry name" value="T6SS_VgrG/RHS"/>
</dbReference>
<reference evidence="7" key="1">
    <citation type="journal article" date="2020" name="Stud. Mycol.">
        <title>101 Dothideomycetes genomes: a test case for predicting lifestyles and emergence of pathogens.</title>
        <authorList>
            <person name="Haridas S."/>
            <person name="Albert R."/>
            <person name="Binder M."/>
            <person name="Bloem J."/>
            <person name="Labutti K."/>
            <person name="Salamov A."/>
            <person name="Andreopoulos B."/>
            <person name="Baker S."/>
            <person name="Barry K."/>
            <person name="Bills G."/>
            <person name="Bluhm B."/>
            <person name="Cannon C."/>
            <person name="Castanera R."/>
            <person name="Culley D."/>
            <person name="Daum C."/>
            <person name="Ezra D."/>
            <person name="Gonzalez J."/>
            <person name="Henrissat B."/>
            <person name="Kuo A."/>
            <person name="Liang C."/>
            <person name="Lipzen A."/>
            <person name="Lutzoni F."/>
            <person name="Magnuson J."/>
            <person name="Mondo S."/>
            <person name="Nolan M."/>
            <person name="Ohm R."/>
            <person name="Pangilinan J."/>
            <person name="Park H.-J."/>
            <person name="Ramirez L."/>
            <person name="Alfaro M."/>
            <person name="Sun H."/>
            <person name="Tritt A."/>
            <person name="Yoshinaga Y."/>
            <person name="Zwiers L.-H."/>
            <person name="Turgeon B."/>
            <person name="Goodwin S."/>
            <person name="Spatafora J."/>
            <person name="Crous P."/>
            <person name="Grigoriev I."/>
        </authorList>
    </citation>
    <scope>NUCLEOTIDE SEQUENCE</scope>
    <source>
        <strain evidence="7">CBS 125425</strain>
    </source>
</reference>
<feature type="compositionally biased region" description="Basic and acidic residues" evidence="4">
    <location>
        <begin position="2180"/>
        <end position="2192"/>
    </location>
</feature>
<evidence type="ECO:0000259" key="6">
    <source>
        <dbReference type="Pfam" id="PF12256"/>
    </source>
</evidence>
<proteinExistence type="predicted"/>
<comment type="caution">
    <text evidence="7">The sequence shown here is derived from an EMBL/GenBank/DDBJ whole genome shotgun (WGS) entry which is preliminary data.</text>
</comment>
<evidence type="ECO:0000256" key="4">
    <source>
        <dbReference type="SAM" id="MobiDB-lite"/>
    </source>
</evidence>
<dbReference type="GO" id="GO:0005737">
    <property type="term" value="C:cytoplasm"/>
    <property type="evidence" value="ECO:0007669"/>
    <property type="project" value="InterPro"/>
</dbReference>
<dbReference type="PRINTS" id="PR01341">
    <property type="entry name" value="SALSPVBPROT"/>
</dbReference>
<dbReference type="PANTHER" id="PTHR32305:SF15">
    <property type="entry name" value="PROTEIN RHSA-RELATED"/>
    <property type="match status" value="1"/>
</dbReference>
<dbReference type="Pfam" id="PF12256">
    <property type="entry name" value="TcdB_toxin_midN"/>
    <property type="match status" value="1"/>
</dbReference>
<dbReference type="OrthoDB" id="5426877at2759"/>